<name>A0A699H4B9_TANCI</name>
<dbReference type="AlphaFoldDB" id="A0A699H4B9"/>
<comment type="caution">
    <text evidence="1">The sequence shown here is derived from an EMBL/GenBank/DDBJ whole genome shotgun (WGS) entry which is preliminary data.</text>
</comment>
<dbReference type="PANTHER" id="PTHR11439:SF453">
    <property type="entry name" value="RNA-DIRECTED DNA POLYMERASE"/>
    <property type="match status" value="1"/>
</dbReference>
<protein>
    <recommendedName>
        <fullName evidence="2">Reverse transcriptase Ty1/copia-type domain-containing protein</fullName>
    </recommendedName>
</protein>
<sequence length="569" mass="64890">MYYYISRGLREDYNGLKSTLLARQAPTAFHELQGLLADHDYMIKQSDLHNKIMCKLLLSLLHNLVSIYNHLPNMHKPSTLLSPKIVVGMVAPPTTVGVVVVKTIGPTKDNSIGHPIRIQFMKHATDVALVTFHYIALTVTLLPSKTGNNFRLIMLIIALNLPRGFLTLVPTAMYHQILLASTTLNHIIVRIFSMLAMAMKDKTSYTILLMGPSKHQLYSINLLSFQHVPRSVFTAVRALIHMWHQQPGHPHSQLLHSMLSKYSLLVLNKTLVAPCNAANKSPKRRAVMAQEYDVLMRNAAWSLVPPIPNANVVDCKWVYKFKRDQTWAITCYKARLVAKGFNQQQDLGTLSYFLGVKLVHRNSYVILSQKKYILELLQWANFSKAKLVPSSITTTTNLHLDDSPLFDDPVKYRQLVGALQSVTLSRPDITYAVKKVCQFMHSPTTNHWSAVKRILRYLRESEYKALADTVAELTWIEALLRELKVPMTRVPVLWCDNLGVTYLSANPVFHAHTKHVEVDFHFVREKVVTRKLYVQFITTHDQIADIFTKPLSSQRFAALWSKMRVVTRP</sequence>
<dbReference type="CDD" id="cd09272">
    <property type="entry name" value="RNase_HI_RT_Ty1"/>
    <property type="match status" value="1"/>
</dbReference>
<accession>A0A699H4B9</accession>
<dbReference type="SUPFAM" id="SSF56672">
    <property type="entry name" value="DNA/RNA polymerases"/>
    <property type="match status" value="1"/>
</dbReference>
<evidence type="ECO:0000313" key="1">
    <source>
        <dbReference type="EMBL" id="GEX36054.1"/>
    </source>
</evidence>
<organism evidence="1">
    <name type="scientific">Tanacetum cinerariifolium</name>
    <name type="common">Dalmatian daisy</name>
    <name type="synonym">Chrysanthemum cinerariifolium</name>
    <dbReference type="NCBI Taxonomy" id="118510"/>
    <lineage>
        <taxon>Eukaryota</taxon>
        <taxon>Viridiplantae</taxon>
        <taxon>Streptophyta</taxon>
        <taxon>Embryophyta</taxon>
        <taxon>Tracheophyta</taxon>
        <taxon>Spermatophyta</taxon>
        <taxon>Magnoliopsida</taxon>
        <taxon>eudicotyledons</taxon>
        <taxon>Gunneridae</taxon>
        <taxon>Pentapetalae</taxon>
        <taxon>asterids</taxon>
        <taxon>campanulids</taxon>
        <taxon>Asterales</taxon>
        <taxon>Asteraceae</taxon>
        <taxon>Asteroideae</taxon>
        <taxon>Anthemideae</taxon>
        <taxon>Anthemidinae</taxon>
        <taxon>Tanacetum</taxon>
    </lineage>
</organism>
<dbReference type="EMBL" id="BKCJ010103815">
    <property type="protein sequence ID" value="GEX36054.1"/>
    <property type="molecule type" value="Genomic_DNA"/>
</dbReference>
<evidence type="ECO:0008006" key="2">
    <source>
        <dbReference type="Google" id="ProtNLM"/>
    </source>
</evidence>
<reference evidence="1" key="1">
    <citation type="journal article" date="2019" name="Sci. Rep.">
        <title>Draft genome of Tanacetum cinerariifolium, the natural source of mosquito coil.</title>
        <authorList>
            <person name="Yamashiro T."/>
            <person name="Shiraishi A."/>
            <person name="Satake H."/>
            <person name="Nakayama K."/>
        </authorList>
    </citation>
    <scope>NUCLEOTIDE SEQUENCE</scope>
</reference>
<dbReference type="InterPro" id="IPR043502">
    <property type="entry name" value="DNA/RNA_pol_sf"/>
</dbReference>
<gene>
    <name evidence="1" type="ORF">Tci_308029</name>
</gene>
<dbReference type="PANTHER" id="PTHR11439">
    <property type="entry name" value="GAG-POL-RELATED RETROTRANSPOSON"/>
    <property type="match status" value="1"/>
</dbReference>
<proteinExistence type="predicted"/>